<dbReference type="EMBL" id="UEYP01000002">
    <property type="protein sequence ID" value="SSC66474.1"/>
    <property type="molecule type" value="Genomic_DNA"/>
</dbReference>
<evidence type="ECO:0000256" key="1">
    <source>
        <dbReference type="ARBA" id="ARBA00006226"/>
    </source>
</evidence>
<organism evidence="3 4">
    <name type="scientific">Ciceribacter selenitireducens ATCC BAA-1503</name>
    <dbReference type="NCBI Taxonomy" id="1336235"/>
    <lineage>
        <taxon>Bacteria</taxon>
        <taxon>Pseudomonadati</taxon>
        <taxon>Pseudomonadota</taxon>
        <taxon>Alphaproteobacteria</taxon>
        <taxon>Hyphomicrobiales</taxon>
        <taxon>Rhizobiaceae</taxon>
        <taxon>Ciceribacter</taxon>
    </lineage>
</organism>
<evidence type="ECO:0008006" key="5">
    <source>
        <dbReference type="Google" id="ProtNLM"/>
    </source>
</evidence>
<evidence type="ECO:0000313" key="3">
    <source>
        <dbReference type="EMBL" id="SSC66474.1"/>
    </source>
</evidence>
<dbReference type="InterPro" id="IPR007712">
    <property type="entry name" value="RelE/ParE_toxin"/>
</dbReference>
<dbReference type="PANTHER" id="PTHR33755:SF6">
    <property type="entry name" value="PLASMID STABILIZATION SYSTEM PROTEIN"/>
    <property type="match status" value="1"/>
</dbReference>
<name>A0A376AFG3_9HYPH</name>
<dbReference type="PANTHER" id="PTHR33755">
    <property type="entry name" value="TOXIN PARE1-RELATED"/>
    <property type="match status" value="1"/>
</dbReference>
<evidence type="ECO:0000313" key="4">
    <source>
        <dbReference type="Proteomes" id="UP000254764"/>
    </source>
</evidence>
<dbReference type="OrthoDB" id="8369899at2"/>
<dbReference type="InterPro" id="IPR051803">
    <property type="entry name" value="TA_system_RelE-like_toxin"/>
</dbReference>
<dbReference type="AlphaFoldDB" id="A0A376AFG3"/>
<sequence>MSYVFSPKAEQDLRDIWRWVAAQNEPAADALLSAFFDRLELAAQYPLMGVRRPDLGDIARILVVGNYVIIYEPHDAHLLVVAIIHGARDIEHQR</sequence>
<dbReference type="Gene3D" id="3.30.2310.20">
    <property type="entry name" value="RelE-like"/>
    <property type="match status" value="1"/>
</dbReference>
<proteinExistence type="inferred from homology"/>
<dbReference type="InterPro" id="IPR035093">
    <property type="entry name" value="RelE/ParE_toxin_dom_sf"/>
</dbReference>
<gene>
    <name evidence="3" type="ORF">RHIZ70_2182</name>
</gene>
<keyword evidence="2" id="KW-1277">Toxin-antitoxin system</keyword>
<dbReference type="RefSeq" id="WP_115669258.1">
    <property type="nucleotide sequence ID" value="NZ_UEYP01000002.1"/>
</dbReference>
<protein>
    <recommendedName>
        <fullName evidence="5">Plasmid stabilization system protein</fullName>
    </recommendedName>
</protein>
<reference evidence="4" key="1">
    <citation type="submission" date="2018-07" db="EMBL/GenBank/DDBJ databases">
        <authorList>
            <person name="Peiro R."/>
            <person name="Begona"/>
            <person name="Cbmso G."/>
            <person name="Lopez M."/>
            <person name="Gonzalez S."/>
        </authorList>
    </citation>
    <scope>NUCLEOTIDE SEQUENCE [LARGE SCALE GENOMIC DNA]</scope>
</reference>
<evidence type="ECO:0000256" key="2">
    <source>
        <dbReference type="ARBA" id="ARBA00022649"/>
    </source>
</evidence>
<accession>A0A376AFG3</accession>
<dbReference type="Proteomes" id="UP000254764">
    <property type="component" value="Unassembled WGS sequence"/>
</dbReference>
<dbReference type="Pfam" id="PF05016">
    <property type="entry name" value="ParE_toxin"/>
    <property type="match status" value="1"/>
</dbReference>
<comment type="similarity">
    <text evidence="1">Belongs to the RelE toxin family.</text>
</comment>
<keyword evidence="4" id="KW-1185">Reference proteome</keyword>